<organism evidence="1 2">
    <name type="scientific">Eumeta variegata</name>
    <name type="common">Bagworm moth</name>
    <name type="synonym">Eumeta japonica</name>
    <dbReference type="NCBI Taxonomy" id="151549"/>
    <lineage>
        <taxon>Eukaryota</taxon>
        <taxon>Metazoa</taxon>
        <taxon>Ecdysozoa</taxon>
        <taxon>Arthropoda</taxon>
        <taxon>Hexapoda</taxon>
        <taxon>Insecta</taxon>
        <taxon>Pterygota</taxon>
        <taxon>Neoptera</taxon>
        <taxon>Endopterygota</taxon>
        <taxon>Lepidoptera</taxon>
        <taxon>Glossata</taxon>
        <taxon>Ditrysia</taxon>
        <taxon>Tineoidea</taxon>
        <taxon>Psychidae</taxon>
        <taxon>Oiketicinae</taxon>
        <taxon>Eumeta</taxon>
    </lineage>
</organism>
<dbReference type="AlphaFoldDB" id="A0A4C1ZSE3"/>
<keyword evidence="2" id="KW-1185">Reference proteome</keyword>
<gene>
    <name evidence="1" type="ORF">EVAR_50077_1</name>
</gene>
<reference evidence="1 2" key="1">
    <citation type="journal article" date="2019" name="Commun. Biol.">
        <title>The bagworm genome reveals a unique fibroin gene that provides high tensile strength.</title>
        <authorList>
            <person name="Kono N."/>
            <person name="Nakamura H."/>
            <person name="Ohtoshi R."/>
            <person name="Tomita M."/>
            <person name="Numata K."/>
            <person name="Arakawa K."/>
        </authorList>
    </citation>
    <scope>NUCLEOTIDE SEQUENCE [LARGE SCALE GENOMIC DNA]</scope>
</reference>
<name>A0A4C1ZSE3_EUMVA</name>
<evidence type="ECO:0000313" key="1">
    <source>
        <dbReference type="EMBL" id="GBP90084.1"/>
    </source>
</evidence>
<protein>
    <submittedName>
        <fullName evidence="1">Uncharacterized protein</fullName>
    </submittedName>
</protein>
<accession>A0A4C1ZSE3</accession>
<sequence length="102" mass="11102">SNIAYVLFGDYNTRRTEEGICPGFVRIGTVNVSGIESGQSRARTGIYIAKMRAGSKLKLMNERSGGLPPITSLLSPWDRVTLMSLLVLQVSMGNSDYLLFGS</sequence>
<dbReference type="Proteomes" id="UP000299102">
    <property type="component" value="Unassembled WGS sequence"/>
</dbReference>
<dbReference type="EMBL" id="BGZK01002055">
    <property type="protein sequence ID" value="GBP90084.1"/>
    <property type="molecule type" value="Genomic_DNA"/>
</dbReference>
<feature type="non-terminal residue" evidence="1">
    <location>
        <position position="1"/>
    </location>
</feature>
<evidence type="ECO:0000313" key="2">
    <source>
        <dbReference type="Proteomes" id="UP000299102"/>
    </source>
</evidence>
<comment type="caution">
    <text evidence="1">The sequence shown here is derived from an EMBL/GenBank/DDBJ whole genome shotgun (WGS) entry which is preliminary data.</text>
</comment>
<proteinExistence type="predicted"/>